<proteinExistence type="inferred from homology"/>
<comment type="caution">
    <text evidence="7">The sequence shown here is derived from an EMBL/GenBank/DDBJ whole genome shotgun (WGS) entry which is preliminary data.</text>
</comment>
<evidence type="ECO:0000256" key="4">
    <source>
        <dbReference type="ARBA" id="ARBA00022679"/>
    </source>
</evidence>
<dbReference type="InterPro" id="IPR043149">
    <property type="entry name" value="TagF_N"/>
</dbReference>
<sequence>MSDAIKSIYLVIIYLLFSFYKLRPLQKSAVFYASFEQNTIYILDELLRRNPDIRVTVICKDSIRDKFNHYPEESITLLSLNRQTDLLRRMYHTAVSKVVIVDNYYAELSAMNFKKGVECIQIWHANGAIKSFGLEDRGNIDRTQVAIRRFKSVYKHFTKIVVGSDEMAEVFKRAFGAADEVFLKTGVPRTDLFFDTPVLKSHRREFFRKYPTLEGKKLVLYTPTFRDADDHRYDIDFVSIQQQLGQDYAFIIKMHPATKQILNIPDDPDSIFITVDRTFEVNELLPVADVLITDYSSIPFEFCLLEKPMIFFAYDLEEYIQDRGIWSDYAEFVPGPVVKTTDALVREIQSSHGKPVDPSYQTFCEKWNKYSSGEAGSKLADYILNKI</sequence>
<organism evidence="7 8">
    <name type="scientific">Jeotgalibacillus haloalkalitolerans</name>
    <dbReference type="NCBI Taxonomy" id="3104292"/>
    <lineage>
        <taxon>Bacteria</taxon>
        <taxon>Bacillati</taxon>
        <taxon>Bacillota</taxon>
        <taxon>Bacilli</taxon>
        <taxon>Bacillales</taxon>
        <taxon>Caryophanaceae</taxon>
        <taxon>Jeotgalibacillus</taxon>
    </lineage>
</organism>
<evidence type="ECO:0000313" key="7">
    <source>
        <dbReference type="EMBL" id="MDZ5711295.1"/>
    </source>
</evidence>
<evidence type="ECO:0000256" key="3">
    <source>
        <dbReference type="ARBA" id="ARBA00022475"/>
    </source>
</evidence>
<evidence type="ECO:0000256" key="6">
    <source>
        <dbReference type="ARBA" id="ARBA00023136"/>
    </source>
</evidence>
<evidence type="ECO:0000256" key="5">
    <source>
        <dbReference type="ARBA" id="ARBA00022944"/>
    </source>
</evidence>
<dbReference type="PANTHER" id="PTHR37316:SF1">
    <property type="entry name" value="TEICHOIC ACID GLYCEROL-PHOSPHATE PRIMASE"/>
    <property type="match status" value="1"/>
</dbReference>
<gene>
    <name evidence="7" type="ORF">UFB30_03625</name>
</gene>
<dbReference type="EMBL" id="JAXQNN010000001">
    <property type="protein sequence ID" value="MDZ5711295.1"/>
    <property type="molecule type" value="Genomic_DNA"/>
</dbReference>
<comment type="similarity">
    <text evidence="2">Belongs to the CDP-glycerol glycerophosphotransferase family.</text>
</comment>
<keyword evidence="5" id="KW-0777">Teichoic acid biosynthesis</keyword>
<evidence type="ECO:0000256" key="2">
    <source>
        <dbReference type="ARBA" id="ARBA00010488"/>
    </source>
</evidence>
<accession>A0ABU5KJD8</accession>
<name>A0ABU5KJD8_9BACL</name>
<dbReference type="PANTHER" id="PTHR37316">
    <property type="entry name" value="TEICHOIC ACID GLYCEROL-PHOSPHATE PRIMASE"/>
    <property type="match status" value="1"/>
</dbReference>
<comment type="subcellular location">
    <subcellularLocation>
        <location evidence="1">Cell membrane</location>
        <topology evidence="1">Peripheral membrane protein</topology>
    </subcellularLocation>
</comment>
<dbReference type="SUPFAM" id="SSF53756">
    <property type="entry name" value="UDP-Glycosyltransferase/glycogen phosphorylase"/>
    <property type="match status" value="1"/>
</dbReference>
<keyword evidence="8" id="KW-1185">Reference proteome</keyword>
<dbReference type="Gene3D" id="3.40.50.11820">
    <property type="match status" value="1"/>
</dbReference>
<dbReference type="InterPro" id="IPR043148">
    <property type="entry name" value="TagF_C"/>
</dbReference>
<protein>
    <submittedName>
        <fullName evidence="7">CDP-glycerol glycerophosphotransferase family protein</fullName>
    </submittedName>
</protein>
<dbReference type="RefSeq" id="WP_322420304.1">
    <property type="nucleotide sequence ID" value="NZ_JAXQNN010000001.1"/>
</dbReference>
<dbReference type="InterPro" id="IPR051612">
    <property type="entry name" value="Teichoic_Acid_Biosynth"/>
</dbReference>
<dbReference type="Pfam" id="PF04464">
    <property type="entry name" value="Glyphos_transf"/>
    <property type="match status" value="1"/>
</dbReference>
<keyword evidence="6" id="KW-0472">Membrane</keyword>
<dbReference type="InterPro" id="IPR007554">
    <property type="entry name" value="Glycerophosphate_synth"/>
</dbReference>
<dbReference type="Gene3D" id="3.40.50.12580">
    <property type="match status" value="1"/>
</dbReference>
<reference evidence="7 8" key="1">
    <citation type="submission" date="2023-12" db="EMBL/GenBank/DDBJ databases">
        <title>Jeotgalibacillus haloalkaliphilus sp. nov., a novel salt-tolerant bacteria, isolated from the estuary of the Fenhe River into the Yellow River.</title>
        <authorList>
            <person name="Li Y."/>
        </authorList>
    </citation>
    <scope>NUCLEOTIDE SEQUENCE [LARGE SCALE GENOMIC DNA]</scope>
    <source>
        <strain evidence="7 8">HH7-29</strain>
    </source>
</reference>
<keyword evidence="4" id="KW-0808">Transferase</keyword>
<keyword evidence="3" id="KW-1003">Cell membrane</keyword>
<evidence type="ECO:0000256" key="1">
    <source>
        <dbReference type="ARBA" id="ARBA00004202"/>
    </source>
</evidence>
<dbReference type="Proteomes" id="UP001292084">
    <property type="component" value="Unassembled WGS sequence"/>
</dbReference>
<evidence type="ECO:0000313" key="8">
    <source>
        <dbReference type="Proteomes" id="UP001292084"/>
    </source>
</evidence>